<proteinExistence type="predicted"/>
<dbReference type="Pfam" id="PF04082">
    <property type="entry name" value="Fungal_trans"/>
    <property type="match status" value="1"/>
</dbReference>
<evidence type="ECO:0000313" key="4">
    <source>
        <dbReference type="EMBL" id="KAL2847173.1"/>
    </source>
</evidence>
<sequence>MASPNWPATPARRFPGQAHWSTCSLVYFEEGFLGPEEAAFLGAKGSLSIPQREDLDEFLRQYFLHIQPALPLLPESAFWISYNEPVGRSRKVPLVLLHALLFASCPYVQNDTLLRCGFIGKADAGRCFYNRAKALFNILPEVSLLAQAQTAILLSHHASANEPTAGSEWLGRAIQAAQLLDDPLAPAQAVDVSLKKRLWWSIILRDRSLCLSLNRRCQVTAIPADLEIESFDEADLASEMIDSHAFTLQSKRELLTILKEHYGLAIALSDMMRLVYTSHGTNLTLCASEDIFATIRQIEERLTLWKASTKRRDLTGNRATPIINRFANMVYMYYYAARIRLSQFELLLLECHPEYRRGQAEMLDRIRNTLQDSIQQQILILQFFGQYARHHTLPLTIVGCLTMPLIMMAINISLSQSQHQAVLYNHQFTTIKRVIISLEHVYEGAAMIAQGLSHFFRLAHQVIQLRGAFQDNPVPLNPTSVPDHKSRPVSASDSLSYSSSTTRDPHPWVEFLLQSPRAYLLISTSVEHSMATGRLPLSACLPPVLTYLQPGLLRISLPWEQSPAREVPSPEPLLPKARSRLRKGKDDPLWQTPTPQHQLPVNINYLDLGSSR</sequence>
<protein>
    <recommendedName>
        <fullName evidence="3">Xylanolytic transcriptional activator regulatory domain-containing protein</fullName>
    </recommendedName>
</protein>
<dbReference type="SMART" id="SM00906">
    <property type="entry name" value="Fungal_trans"/>
    <property type="match status" value="1"/>
</dbReference>
<dbReference type="PANTHER" id="PTHR47425">
    <property type="entry name" value="FARB-RELATED"/>
    <property type="match status" value="1"/>
</dbReference>
<dbReference type="PANTHER" id="PTHR47425:SF2">
    <property type="entry name" value="FARB-RELATED"/>
    <property type="match status" value="1"/>
</dbReference>
<feature type="compositionally biased region" description="Low complexity" evidence="2">
    <location>
        <begin position="490"/>
        <end position="500"/>
    </location>
</feature>
<accession>A0ABR4K4C7</accession>
<dbReference type="EMBL" id="JBFXLU010000058">
    <property type="protein sequence ID" value="KAL2847173.1"/>
    <property type="molecule type" value="Genomic_DNA"/>
</dbReference>
<feature type="domain" description="Xylanolytic transcriptional activator regulatory" evidence="3">
    <location>
        <begin position="166"/>
        <end position="233"/>
    </location>
</feature>
<dbReference type="InterPro" id="IPR007219">
    <property type="entry name" value="XnlR_reg_dom"/>
</dbReference>
<feature type="region of interest" description="Disordered" evidence="2">
    <location>
        <begin position="474"/>
        <end position="503"/>
    </location>
</feature>
<feature type="region of interest" description="Disordered" evidence="2">
    <location>
        <begin position="563"/>
        <end position="597"/>
    </location>
</feature>
<dbReference type="CDD" id="cd12148">
    <property type="entry name" value="fungal_TF_MHR"/>
    <property type="match status" value="1"/>
</dbReference>
<evidence type="ECO:0000313" key="5">
    <source>
        <dbReference type="Proteomes" id="UP001610446"/>
    </source>
</evidence>
<evidence type="ECO:0000259" key="3">
    <source>
        <dbReference type="SMART" id="SM00906"/>
    </source>
</evidence>
<organism evidence="4 5">
    <name type="scientific">Aspergillus pseudoustus</name>
    <dbReference type="NCBI Taxonomy" id="1810923"/>
    <lineage>
        <taxon>Eukaryota</taxon>
        <taxon>Fungi</taxon>
        <taxon>Dikarya</taxon>
        <taxon>Ascomycota</taxon>
        <taxon>Pezizomycotina</taxon>
        <taxon>Eurotiomycetes</taxon>
        <taxon>Eurotiomycetidae</taxon>
        <taxon>Eurotiales</taxon>
        <taxon>Aspergillaceae</taxon>
        <taxon>Aspergillus</taxon>
        <taxon>Aspergillus subgen. Nidulantes</taxon>
    </lineage>
</organism>
<keyword evidence="5" id="KW-1185">Reference proteome</keyword>
<dbReference type="Proteomes" id="UP001610446">
    <property type="component" value="Unassembled WGS sequence"/>
</dbReference>
<evidence type="ECO:0000256" key="2">
    <source>
        <dbReference type="SAM" id="MobiDB-lite"/>
    </source>
</evidence>
<dbReference type="InterPro" id="IPR052761">
    <property type="entry name" value="Fungal_Detox/Toxin_TFs"/>
</dbReference>
<keyword evidence="1" id="KW-0539">Nucleus</keyword>
<name>A0ABR4K4C7_9EURO</name>
<gene>
    <name evidence="4" type="ORF">BJY01DRAFT_234361</name>
</gene>
<comment type="caution">
    <text evidence="4">The sequence shown here is derived from an EMBL/GenBank/DDBJ whole genome shotgun (WGS) entry which is preliminary data.</text>
</comment>
<reference evidence="4 5" key="1">
    <citation type="submission" date="2024-07" db="EMBL/GenBank/DDBJ databases">
        <title>Section-level genome sequencing and comparative genomics of Aspergillus sections Usti and Cavernicolus.</title>
        <authorList>
            <consortium name="Lawrence Berkeley National Laboratory"/>
            <person name="Nybo J.L."/>
            <person name="Vesth T.C."/>
            <person name="Theobald S."/>
            <person name="Frisvad J.C."/>
            <person name="Larsen T.O."/>
            <person name="Kjaerboelling I."/>
            <person name="Rothschild-Mancinelli K."/>
            <person name="Lyhne E.K."/>
            <person name="Kogle M.E."/>
            <person name="Barry K."/>
            <person name="Clum A."/>
            <person name="Na H."/>
            <person name="Ledsgaard L."/>
            <person name="Lin J."/>
            <person name="Lipzen A."/>
            <person name="Kuo A."/>
            <person name="Riley R."/>
            <person name="Mondo S."/>
            <person name="Labutti K."/>
            <person name="Haridas S."/>
            <person name="Pangalinan J."/>
            <person name="Salamov A.A."/>
            <person name="Simmons B.A."/>
            <person name="Magnuson J.K."/>
            <person name="Chen J."/>
            <person name="Drula E."/>
            <person name="Henrissat B."/>
            <person name="Wiebenga A."/>
            <person name="Lubbers R.J."/>
            <person name="Gomes A.C."/>
            <person name="Makela M.R."/>
            <person name="Stajich J."/>
            <person name="Grigoriev I.V."/>
            <person name="Mortensen U.H."/>
            <person name="De Vries R.P."/>
            <person name="Baker S.E."/>
            <person name="Andersen M.R."/>
        </authorList>
    </citation>
    <scope>NUCLEOTIDE SEQUENCE [LARGE SCALE GENOMIC DNA]</scope>
    <source>
        <strain evidence="4 5">CBS 123904</strain>
    </source>
</reference>
<evidence type="ECO:0000256" key="1">
    <source>
        <dbReference type="ARBA" id="ARBA00023242"/>
    </source>
</evidence>